<feature type="non-terminal residue" evidence="1">
    <location>
        <position position="1"/>
    </location>
</feature>
<organism evidence="1 2">
    <name type="scientific">Rubidibacter lacunae KORDI 51-2</name>
    <dbReference type="NCBI Taxonomy" id="582515"/>
    <lineage>
        <taxon>Bacteria</taxon>
        <taxon>Bacillati</taxon>
        <taxon>Cyanobacteriota</taxon>
        <taxon>Cyanophyceae</taxon>
        <taxon>Oscillatoriophycideae</taxon>
        <taxon>Chroococcales</taxon>
        <taxon>Aphanothecaceae</taxon>
        <taxon>Rubidibacter</taxon>
    </lineage>
</organism>
<evidence type="ECO:0000313" key="1">
    <source>
        <dbReference type="EMBL" id="ERN42656.1"/>
    </source>
</evidence>
<dbReference type="EMBL" id="ASSJ01000010">
    <property type="protein sequence ID" value="ERN42656.1"/>
    <property type="molecule type" value="Genomic_DNA"/>
</dbReference>
<gene>
    <name evidence="1" type="ORF">KR51_00006100</name>
</gene>
<dbReference type="InParanoid" id="U5DLX0"/>
<dbReference type="Proteomes" id="UP000016960">
    <property type="component" value="Unassembled WGS sequence"/>
</dbReference>
<proteinExistence type="predicted"/>
<accession>U5DLX0</accession>
<comment type="caution">
    <text evidence="1">The sequence shown here is derived from an EMBL/GenBank/DDBJ whole genome shotgun (WGS) entry which is preliminary data.</text>
</comment>
<evidence type="ECO:0000313" key="2">
    <source>
        <dbReference type="Proteomes" id="UP000016960"/>
    </source>
</evidence>
<sequence length="30" mass="3371">LCDALRLETAGRLAFPVRELNFDRAGMYGD</sequence>
<keyword evidence="2" id="KW-1185">Reference proteome</keyword>
<reference evidence="1 2" key="1">
    <citation type="submission" date="2013-05" db="EMBL/GenBank/DDBJ databases">
        <title>Draft genome sequence of Rubidibacter lacunae KORDI 51-2.</title>
        <authorList>
            <person name="Choi D.H."/>
            <person name="Noh J.H."/>
            <person name="Kwon K.-K."/>
            <person name="Lee J.-H."/>
            <person name="Ryu J.-Y."/>
        </authorList>
    </citation>
    <scope>NUCLEOTIDE SEQUENCE [LARGE SCALE GENOMIC DNA]</scope>
    <source>
        <strain evidence="1 2">KORDI 51-2</strain>
    </source>
</reference>
<dbReference type="AlphaFoldDB" id="U5DLX0"/>
<protein>
    <submittedName>
        <fullName evidence="1">Uncharacterized protein</fullName>
    </submittedName>
</protein>
<name>U5DLX0_9CHRO</name>